<comment type="similarity">
    <text evidence="1">Belongs to the sulfur carrier protein TusA family.</text>
</comment>
<evidence type="ECO:0000313" key="3">
    <source>
        <dbReference type="EMBL" id="GER94351.1"/>
    </source>
</evidence>
<gene>
    <name evidence="3" type="ORF">A45J_2112</name>
</gene>
<dbReference type="PANTHER" id="PTHR33279:SF6">
    <property type="entry name" value="SULFUR CARRIER PROTEIN YEDF-RELATED"/>
    <property type="match status" value="1"/>
</dbReference>
<dbReference type="NCBIfam" id="TIGR03527">
    <property type="entry name" value="selenium_YedF"/>
    <property type="match status" value="1"/>
</dbReference>
<dbReference type="AlphaFoldDB" id="A0A5J4L655"/>
<dbReference type="EMBL" id="BLAB01000001">
    <property type="protein sequence ID" value="GER94351.1"/>
    <property type="molecule type" value="Genomic_DNA"/>
</dbReference>
<dbReference type="GO" id="GO:0016740">
    <property type="term" value="F:transferase activity"/>
    <property type="evidence" value="ECO:0007669"/>
    <property type="project" value="UniProtKB-KW"/>
</dbReference>
<organism evidence="3">
    <name type="scientific">hot springs metagenome</name>
    <dbReference type="NCBI Taxonomy" id="433727"/>
    <lineage>
        <taxon>unclassified sequences</taxon>
        <taxon>metagenomes</taxon>
        <taxon>ecological metagenomes</taxon>
    </lineage>
</organism>
<evidence type="ECO:0000259" key="2">
    <source>
        <dbReference type="PROSITE" id="PS01148"/>
    </source>
</evidence>
<dbReference type="Pfam" id="PF01206">
    <property type="entry name" value="TusA"/>
    <property type="match status" value="1"/>
</dbReference>
<protein>
    <submittedName>
        <fullName evidence="3">Sulfurtransferase-like selenium metabolism protein YedF</fullName>
    </submittedName>
</protein>
<dbReference type="InterPro" id="IPR027396">
    <property type="entry name" value="DsrEFH-like"/>
</dbReference>
<dbReference type="SUPFAM" id="SSF64307">
    <property type="entry name" value="SirA-like"/>
    <property type="match status" value="1"/>
</dbReference>
<dbReference type="InterPro" id="IPR036868">
    <property type="entry name" value="TusA-like_sf"/>
</dbReference>
<evidence type="ECO:0000256" key="1">
    <source>
        <dbReference type="ARBA" id="ARBA00008984"/>
    </source>
</evidence>
<dbReference type="Gene3D" id="3.30.110.40">
    <property type="entry name" value="TusA-like domain"/>
    <property type="match status" value="1"/>
</dbReference>
<name>A0A5J4L655_9ZZZZ</name>
<comment type="caution">
    <text evidence="3">The sequence shown here is derived from an EMBL/GenBank/DDBJ whole genome shotgun (WGS) entry which is preliminary data.</text>
</comment>
<feature type="domain" description="UPF0033" evidence="2">
    <location>
        <begin position="3"/>
        <end position="27"/>
    </location>
</feature>
<dbReference type="PANTHER" id="PTHR33279">
    <property type="entry name" value="SULFUR CARRIER PROTEIN YEDF-RELATED"/>
    <property type="match status" value="1"/>
</dbReference>
<sequence length="207" mass="23428">MLIDARGHACPKPVLMAEDALLKIEEGIIDILVDNEASVGNLTRFAKKNAFYSETIKEDNYWRVKIVKGYPCEISESRGQKTEDRQKTTEQIKGTEKDLLLIIGSDTMGKEEELGRILMKAFFETIKVTKEIPHTIFFLNAGVKLTTMNEEIIPILKDIEAMGVDIFSCGTCLKYYNLESELKVGYRGTTNHIVEGIKDFKKTVWIG</sequence>
<accession>A0A5J4L655</accession>
<dbReference type="SUPFAM" id="SSF75169">
    <property type="entry name" value="DsrEFH-like"/>
    <property type="match status" value="1"/>
</dbReference>
<dbReference type="InterPro" id="IPR019870">
    <property type="entry name" value="Se_metab_YedF"/>
</dbReference>
<proteinExistence type="inferred from homology"/>
<reference evidence="3" key="1">
    <citation type="submission" date="2019-10" db="EMBL/GenBank/DDBJ databases">
        <title>Metagenomic sequencing of thiosulfate-disproportionating enrichment culture.</title>
        <authorList>
            <person name="Umezawa K."/>
            <person name="Kojima H."/>
            <person name="Fukui M."/>
        </authorList>
    </citation>
    <scope>NUCLEOTIDE SEQUENCE</scope>
    <source>
        <strain evidence="3">45J</strain>
    </source>
</reference>
<dbReference type="InterPro" id="IPR001455">
    <property type="entry name" value="TusA-like"/>
</dbReference>
<dbReference type="PROSITE" id="PS01148">
    <property type="entry name" value="UPF0033"/>
    <property type="match status" value="1"/>
</dbReference>
<keyword evidence="3" id="KW-0808">Transferase</keyword>